<proteinExistence type="predicted"/>
<organism evidence="1 2">
    <name type="scientific">Caerostris extrusa</name>
    <name type="common">Bark spider</name>
    <name type="synonym">Caerostris bankana</name>
    <dbReference type="NCBI Taxonomy" id="172846"/>
    <lineage>
        <taxon>Eukaryota</taxon>
        <taxon>Metazoa</taxon>
        <taxon>Ecdysozoa</taxon>
        <taxon>Arthropoda</taxon>
        <taxon>Chelicerata</taxon>
        <taxon>Arachnida</taxon>
        <taxon>Araneae</taxon>
        <taxon>Araneomorphae</taxon>
        <taxon>Entelegynae</taxon>
        <taxon>Araneoidea</taxon>
        <taxon>Araneidae</taxon>
        <taxon>Caerostris</taxon>
    </lineage>
</organism>
<reference evidence="1 2" key="1">
    <citation type="submission" date="2021-06" db="EMBL/GenBank/DDBJ databases">
        <title>Caerostris extrusa draft genome.</title>
        <authorList>
            <person name="Kono N."/>
            <person name="Arakawa K."/>
        </authorList>
    </citation>
    <scope>NUCLEOTIDE SEQUENCE [LARGE SCALE GENOMIC DNA]</scope>
</reference>
<sequence>MGAACETITTIGFKGELKHQCGFCNNSSLSLMNSKRAFICALNDENFNPMLRNCVRCWNSIRFCTEKIIRRRNVRLRLEWVLIRREVKIFRHCSEFAGEKKN</sequence>
<evidence type="ECO:0000313" key="1">
    <source>
        <dbReference type="EMBL" id="GIX95754.1"/>
    </source>
</evidence>
<dbReference type="AlphaFoldDB" id="A0AAV4PF74"/>
<comment type="caution">
    <text evidence="1">The sequence shown here is derived from an EMBL/GenBank/DDBJ whole genome shotgun (WGS) entry which is preliminary data.</text>
</comment>
<evidence type="ECO:0000313" key="2">
    <source>
        <dbReference type="Proteomes" id="UP001054945"/>
    </source>
</evidence>
<name>A0AAV4PF74_CAEEX</name>
<gene>
    <name evidence="1" type="ORF">CEXT_448071</name>
</gene>
<protein>
    <submittedName>
        <fullName evidence="1">Uncharacterized protein</fullName>
    </submittedName>
</protein>
<dbReference type="Proteomes" id="UP001054945">
    <property type="component" value="Unassembled WGS sequence"/>
</dbReference>
<accession>A0AAV4PF74</accession>
<keyword evidence="2" id="KW-1185">Reference proteome</keyword>
<dbReference type="EMBL" id="BPLR01004559">
    <property type="protein sequence ID" value="GIX95754.1"/>
    <property type="molecule type" value="Genomic_DNA"/>
</dbReference>